<evidence type="ECO:0000256" key="5">
    <source>
        <dbReference type="ARBA" id="ARBA00023002"/>
    </source>
</evidence>
<dbReference type="InterPro" id="IPR018028">
    <property type="entry name" value="Catalase"/>
</dbReference>
<dbReference type="Pfam" id="PF00199">
    <property type="entry name" value="Catalase"/>
    <property type="match status" value="1"/>
</dbReference>
<dbReference type="GO" id="GO:0042542">
    <property type="term" value="P:response to hydrogen peroxide"/>
    <property type="evidence" value="ECO:0007669"/>
    <property type="project" value="TreeGrafter"/>
</dbReference>
<dbReference type="SUPFAM" id="SSF56634">
    <property type="entry name" value="Heme-dependent catalase-like"/>
    <property type="match status" value="1"/>
</dbReference>
<evidence type="ECO:0000256" key="4">
    <source>
        <dbReference type="ARBA" id="ARBA00022723"/>
    </source>
</evidence>
<dbReference type="PROSITE" id="PS51402">
    <property type="entry name" value="CATALASE_3"/>
    <property type="match status" value="1"/>
</dbReference>
<sequence>MLLDFASIDLLAHFDHERIPEHVVHAKGAGTYGYFEVMHDMSNVMHLSLCPAT</sequence>
<dbReference type="PANTHER" id="PTHR11465:SF9">
    <property type="entry name" value="CATALASE"/>
    <property type="match status" value="1"/>
</dbReference>
<dbReference type="Proteomes" id="UP001175226">
    <property type="component" value="Unassembled WGS sequence"/>
</dbReference>
<dbReference type="GO" id="GO:0004096">
    <property type="term" value="F:catalase activity"/>
    <property type="evidence" value="ECO:0007669"/>
    <property type="project" value="InterPro"/>
</dbReference>
<accession>A0AA39MD92</accession>
<name>A0AA39MD92_9AGAR</name>
<evidence type="ECO:0000259" key="7">
    <source>
        <dbReference type="Pfam" id="PF00199"/>
    </source>
</evidence>
<keyword evidence="2" id="KW-0575">Peroxidase</keyword>
<dbReference type="InterPro" id="IPR011614">
    <property type="entry name" value="Catalase_core"/>
</dbReference>
<feature type="domain" description="Catalase core" evidence="7">
    <location>
        <begin position="2"/>
        <end position="47"/>
    </location>
</feature>
<keyword evidence="9" id="KW-1185">Reference proteome</keyword>
<dbReference type="GO" id="GO:0042744">
    <property type="term" value="P:hydrogen peroxide catabolic process"/>
    <property type="evidence" value="ECO:0007669"/>
    <property type="project" value="TreeGrafter"/>
</dbReference>
<dbReference type="Gene3D" id="2.40.180.10">
    <property type="entry name" value="Catalase core domain"/>
    <property type="match status" value="1"/>
</dbReference>
<keyword evidence="3" id="KW-0349">Heme</keyword>
<evidence type="ECO:0000256" key="1">
    <source>
        <dbReference type="ARBA" id="ARBA00005329"/>
    </source>
</evidence>
<dbReference type="GO" id="GO:0005739">
    <property type="term" value="C:mitochondrion"/>
    <property type="evidence" value="ECO:0007669"/>
    <property type="project" value="TreeGrafter"/>
</dbReference>
<protein>
    <recommendedName>
        <fullName evidence="7">Catalase core domain-containing protein</fullName>
    </recommendedName>
</protein>
<comment type="similarity">
    <text evidence="1">Belongs to the catalase family.</text>
</comment>
<dbReference type="AlphaFoldDB" id="A0AA39MD92"/>
<dbReference type="GO" id="GO:0046872">
    <property type="term" value="F:metal ion binding"/>
    <property type="evidence" value="ECO:0007669"/>
    <property type="project" value="UniProtKB-KW"/>
</dbReference>
<reference evidence="8" key="1">
    <citation type="submission" date="2023-06" db="EMBL/GenBank/DDBJ databases">
        <authorList>
            <consortium name="Lawrence Berkeley National Laboratory"/>
            <person name="Ahrendt S."/>
            <person name="Sahu N."/>
            <person name="Indic B."/>
            <person name="Wong-Bajracharya J."/>
            <person name="Merenyi Z."/>
            <person name="Ke H.-M."/>
            <person name="Monk M."/>
            <person name="Kocsube S."/>
            <person name="Drula E."/>
            <person name="Lipzen A."/>
            <person name="Balint B."/>
            <person name="Henrissat B."/>
            <person name="Andreopoulos B."/>
            <person name="Martin F.M."/>
            <person name="Harder C.B."/>
            <person name="Rigling D."/>
            <person name="Ford K.L."/>
            <person name="Foster G.D."/>
            <person name="Pangilinan J."/>
            <person name="Papanicolaou A."/>
            <person name="Barry K."/>
            <person name="LaButti K."/>
            <person name="Viragh M."/>
            <person name="Koriabine M."/>
            <person name="Yan M."/>
            <person name="Riley R."/>
            <person name="Champramary S."/>
            <person name="Plett K.L."/>
            <person name="Tsai I.J."/>
            <person name="Slot J."/>
            <person name="Sipos G."/>
            <person name="Plett J."/>
            <person name="Nagy L.G."/>
            <person name="Grigoriev I.V."/>
        </authorList>
    </citation>
    <scope>NUCLEOTIDE SEQUENCE</scope>
    <source>
        <strain evidence="8">FPL87.14</strain>
    </source>
</reference>
<evidence type="ECO:0000256" key="2">
    <source>
        <dbReference type="ARBA" id="ARBA00022559"/>
    </source>
</evidence>
<keyword evidence="6" id="KW-0408">Iron</keyword>
<evidence type="ECO:0000256" key="3">
    <source>
        <dbReference type="ARBA" id="ARBA00022617"/>
    </source>
</evidence>
<dbReference type="GO" id="GO:0005777">
    <property type="term" value="C:peroxisome"/>
    <property type="evidence" value="ECO:0007669"/>
    <property type="project" value="TreeGrafter"/>
</dbReference>
<dbReference type="GO" id="GO:0020037">
    <property type="term" value="F:heme binding"/>
    <property type="evidence" value="ECO:0007669"/>
    <property type="project" value="InterPro"/>
</dbReference>
<gene>
    <name evidence="8" type="ORF">EV421DRAFT_1857636</name>
</gene>
<proteinExistence type="inferred from homology"/>
<comment type="caution">
    <text evidence="8">The sequence shown here is derived from an EMBL/GenBank/DDBJ whole genome shotgun (WGS) entry which is preliminary data.</text>
</comment>
<evidence type="ECO:0000256" key="6">
    <source>
        <dbReference type="ARBA" id="ARBA00023004"/>
    </source>
</evidence>
<organism evidence="8 9">
    <name type="scientific">Armillaria borealis</name>
    <dbReference type="NCBI Taxonomy" id="47425"/>
    <lineage>
        <taxon>Eukaryota</taxon>
        <taxon>Fungi</taxon>
        <taxon>Dikarya</taxon>
        <taxon>Basidiomycota</taxon>
        <taxon>Agaricomycotina</taxon>
        <taxon>Agaricomycetes</taxon>
        <taxon>Agaricomycetidae</taxon>
        <taxon>Agaricales</taxon>
        <taxon>Marasmiineae</taxon>
        <taxon>Physalacriaceae</taxon>
        <taxon>Armillaria</taxon>
    </lineage>
</organism>
<dbReference type="InterPro" id="IPR020835">
    <property type="entry name" value="Catalase_sf"/>
</dbReference>
<keyword evidence="5" id="KW-0560">Oxidoreductase</keyword>
<keyword evidence="4" id="KW-0479">Metal-binding</keyword>
<evidence type="ECO:0000313" key="9">
    <source>
        <dbReference type="Proteomes" id="UP001175226"/>
    </source>
</evidence>
<dbReference type="PANTHER" id="PTHR11465">
    <property type="entry name" value="CATALASE"/>
    <property type="match status" value="1"/>
</dbReference>
<dbReference type="EMBL" id="JAUEPT010000141">
    <property type="protein sequence ID" value="KAK0430591.1"/>
    <property type="molecule type" value="Genomic_DNA"/>
</dbReference>
<evidence type="ECO:0000313" key="8">
    <source>
        <dbReference type="EMBL" id="KAK0430591.1"/>
    </source>
</evidence>